<sequence>MGKRKAEISDVDEEEKTNYGVEEMTATDANVVAVAAALSRVRRARKRFVGVRQRPSGRWVAEIKDTIQKIRVWLKERNDTASSPTPMASVVSNSNVNEHGNEGDTVCFDGFLNVPEDCSTSSSDFMLENFGSNSADSISTHNVDVGPNEEIDKEGIMDFLFVDSFGLSICDTISPFEIAEELVEPMVEQQQEDINGDDTTCMLSETMKRMQYERKFSASLYAFNGIPE</sequence>
<dbReference type="GO" id="GO:0003700">
    <property type="term" value="F:DNA-binding transcription factor activity"/>
    <property type="evidence" value="ECO:0007669"/>
    <property type="project" value="InterPro"/>
</dbReference>
<dbReference type="GO" id="GO:0003677">
    <property type="term" value="F:DNA binding"/>
    <property type="evidence" value="ECO:0007669"/>
    <property type="project" value="UniProtKB-KW"/>
</dbReference>
<dbReference type="AlphaFoldDB" id="A0A6A2XLT0"/>
<keyword evidence="2" id="KW-0936">Ethylene signaling pathway</keyword>
<evidence type="ECO:0000259" key="9">
    <source>
        <dbReference type="PROSITE" id="PS51032"/>
    </source>
</evidence>
<dbReference type="PANTHER" id="PTHR31194">
    <property type="entry name" value="SHN SHINE , DNA BINDING / TRANSCRIPTION FACTOR"/>
    <property type="match status" value="1"/>
</dbReference>
<evidence type="ECO:0000256" key="6">
    <source>
        <dbReference type="ARBA" id="ARBA00023163"/>
    </source>
</evidence>
<evidence type="ECO:0000313" key="11">
    <source>
        <dbReference type="Proteomes" id="UP000436088"/>
    </source>
</evidence>
<dbReference type="Proteomes" id="UP000436088">
    <property type="component" value="Unassembled WGS sequence"/>
</dbReference>
<evidence type="ECO:0000313" key="10">
    <source>
        <dbReference type="EMBL" id="KAE8657417.1"/>
    </source>
</evidence>
<keyword evidence="4" id="KW-0238">DNA-binding</keyword>
<evidence type="ECO:0000256" key="5">
    <source>
        <dbReference type="ARBA" id="ARBA00023159"/>
    </source>
</evidence>
<dbReference type="EMBL" id="VEPZ02001760">
    <property type="protein sequence ID" value="KAE8657417.1"/>
    <property type="molecule type" value="Genomic_DNA"/>
</dbReference>
<comment type="caution">
    <text evidence="10">The sequence shown here is derived from an EMBL/GenBank/DDBJ whole genome shotgun (WGS) entry which is preliminary data.</text>
</comment>
<keyword evidence="5" id="KW-0010">Activator</keyword>
<proteinExistence type="inferred from homology"/>
<dbReference type="PANTHER" id="PTHR31194:SF199">
    <property type="entry name" value="AP2_ERF DOMAIN-CONTAINING PROTEIN"/>
    <property type="match status" value="1"/>
</dbReference>
<gene>
    <name evidence="10" type="ORF">F3Y22_tig00116995pilonHSYRG00067</name>
</gene>
<keyword evidence="11" id="KW-1185">Reference proteome</keyword>
<evidence type="ECO:0000256" key="2">
    <source>
        <dbReference type="ARBA" id="ARBA00022745"/>
    </source>
</evidence>
<dbReference type="GO" id="GO:0005634">
    <property type="term" value="C:nucleus"/>
    <property type="evidence" value="ECO:0007669"/>
    <property type="project" value="UniProtKB-SubCell"/>
</dbReference>
<keyword evidence="3" id="KW-0805">Transcription regulation</keyword>
<evidence type="ECO:0000256" key="8">
    <source>
        <dbReference type="ARBA" id="ARBA00024343"/>
    </source>
</evidence>
<comment type="subcellular location">
    <subcellularLocation>
        <location evidence="1">Nucleus</location>
    </subcellularLocation>
</comment>
<accession>A0A6A2XLT0</accession>
<evidence type="ECO:0000256" key="7">
    <source>
        <dbReference type="ARBA" id="ARBA00023242"/>
    </source>
</evidence>
<dbReference type="InterPro" id="IPR050913">
    <property type="entry name" value="AP2/ERF_ERF"/>
</dbReference>
<feature type="domain" description="AP2/ERF" evidence="9">
    <location>
        <begin position="47"/>
        <end position="74"/>
    </location>
</feature>
<organism evidence="10 11">
    <name type="scientific">Hibiscus syriacus</name>
    <name type="common">Rose of Sharon</name>
    <dbReference type="NCBI Taxonomy" id="106335"/>
    <lineage>
        <taxon>Eukaryota</taxon>
        <taxon>Viridiplantae</taxon>
        <taxon>Streptophyta</taxon>
        <taxon>Embryophyta</taxon>
        <taxon>Tracheophyta</taxon>
        <taxon>Spermatophyta</taxon>
        <taxon>Magnoliopsida</taxon>
        <taxon>eudicotyledons</taxon>
        <taxon>Gunneridae</taxon>
        <taxon>Pentapetalae</taxon>
        <taxon>rosids</taxon>
        <taxon>malvids</taxon>
        <taxon>Malvales</taxon>
        <taxon>Malvaceae</taxon>
        <taxon>Malvoideae</taxon>
        <taxon>Hibiscus</taxon>
    </lineage>
</organism>
<keyword evidence="6" id="KW-0804">Transcription</keyword>
<protein>
    <recommendedName>
        <fullName evidence="9">AP2/ERF domain-containing protein</fullName>
    </recommendedName>
</protein>
<dbReference type="PROSITE" id="PS51032">
    <property type="entry name" value="AP2_ERF"/>
    <property type="match status" value="1"/>
</dbReference>
<evidence type="ECO:0000256" key="3">
    <source>
        <dbReference type="ARBA" id="ARBA00023015"/>
    </source>
</evidence>
<dbReference type="GO" id="GO:0009873">
    <property type="term" value="P:ethylene-activated signaling pathway"/>
    <property type="evidence" value="ECO:0007669"/>
    <property type="project" value="UniProtKB-KW"/>
</dbReference>
<evidence type="ECO:0000256" key="4">
    <source>
        <dbReference type="ARBA" id="ARBA00023125"/>
    </source>
</evidence>
<name>A0A6A2XLT0_HIBSY</name>
<dbReference type="SMART" id="SM00380">
    <property type="entry name" value="AP2"/>
    <property type="match status" value="1"/>
</dbReference>
<reference evidence="10" key="1">
    <citation type="submission" date="2019-09" db="EMBL/GenBank/DDBJ databases">
        <title>Draft genome information of white flower Hibiscus syriacus.</title>
        <authorList>
            <person name="Kim Y.-M."/>
        </authorList>
    </citation>
    <scope>NUCLEOTIDE SEQUENCE [LARGE SCALE GENOMIC DNA]</scope>
    <source>
        <strain evidence="10">YM2019G1</strain>
    </source>
</reference>
<dbReference type="InterPro" id="IPR001471">
    <property type="entry name" value="AP2/ERF_dom"/>
</dbReference>
<evidence type="ECO:0000256" key="1">
    <source>
        <dbReference type="ARBA" id="ARBA00004123"/>
    </source>
</evidence>
<comment type="similarity">
    <text evidence="8">Belongs to the AP2/ERF transcription factor family. ERF subfamily.</text>
</comment>
<keyword evidence="7" id="KW-0539">Nucleus</keyword>